<name>T1IVT2_STRMM</name>
<dbReference type="EMBL" id="JH431593">
    <property type="status" value="NOT_ANNOTATED_CDS"/>
    <property type="molecule type" value="Genomic_DNA"/>
</dbReference>
<protein>
    <submittedName>
        <fullName evidence="1">Uncharacterized protein</fullName>
    </submittedName>
</protein>
<dbReference type="HOGENOM" id="CLU_2834389_0_0_1"/>
<organism evidence="1 2">
    <name type="scientific">Strigamia maritima</name>
    <name type="common">European centipede</name>
    <name type="synonym">Geophilus maritimus</name>
    <dbReference type="NCBI Taxonomy" id="126957"/>
    <lineage>
        <taxon>Eukaryota</taxon>
        <taxon>Metazoa</taxon>
        <taxon>Ecdysozoa</taxon>
        <taxon>Arthropoda</taxon>
        <taxon>Myriapoda</taxon>
        <taxon>Chilopoda</taxon>
        <taxon>Pleurostigmophora</taxon>
        <taxon>Geophilomorpha</taxon>
        <taxon>Linotaeniidae</taxon>
        <taxon>Strigamia</taxon>
    </lineage>
</organism>
<sequence length="66" mass="7818">MRRHHQLRSIEEFYFKTSTRFSTYQFIALSKTARNKKRIEGALAIKTNVEYEQLQSGRLGSCFVNM</sequence>
<evidence type="ECO:0000313" key="1">
    <source>
        <dbReference type="EnsemblMetazoa" id="SMAR005284-PA"/>
    </source>
</evidence>
<reference evidence="1" key="2">
    <citation type="submission" date="2015-02" db="UniProtKB">
        <authorList>
            <consortium name="EnsemblMetazoa"/>
        </authorList>
    </citation>
    <scope>IDENTIFICATION</scope>
</reference>
<dbReference type="Proteomes" id="UP000014500">
    <property type="component" value="Unassembled WGS sequence"/>
</dbReference>
<accession>T1IVT2</accession>
<keyword evidence="2" id="KW-1185">Reference proteome</keyword>
<dbReference type="AlphaFoldDB" id="T1IVT2"/>
<reference evidence="2" key="1">
    <citation type="submission" date="2011-05" db="EMBL/GenBank/DDBJ databases">
        <authorList>
            <person name="Richards S.R."/>
            <person name="Qu J."/>
            <person name="Jiang H."/>
            <person name="Jhangiani S.N."/>
            <person name="Agravi P."/>
            <person name="Goodspeed R."/>
            <person name="Gross S."/>
            <person name="Mandapat C."/>
            <person name="Jackson L."/>
            <person name="Mathew T."/>
            <person name="Pu L."/>
            <person name="Thornton R."/>
            <person name="Saada N."/>
            <person name="Wilczek-Boney K.B."/>
            <person name="Lee S."/>
            <person name="Kovar C."/>
            <person name="Wu Y."/>
            <person name="Scherer S.E."/>
            <person name="Worley K.C."/>
            <person name="Muzny D.M."/>
            <person name="Gibbs R."/>
        </authorList>
    </citation>
    <scope>NUCLEOTIDE SEQUENCE</scope>
    <source>
        <strain evidence="2">Brora</strain>
    </source>
</reference>
<proteinExistence type="predicted"/>
<dbReference type="EnsemblMetazoa" id="SMAR005284-RA">
    <property type="protein sequence ID" value="SMAR005284-PA"/>
    <property type="gene ID" value="SMAR005284"/>
</dbReference>
<evidence type="ECO:0000313" key="2">
    <source>
        <dbReference type="Proteomes" id="UP000014500"/>
    </source>
</evidence>